<proteinExistence type="predicted"/>
<evidence type="ECO:0000313" key="2">
    <source>
        <dbReference type="Proteomes" id="UP001153148"/>
    </source>
</evidence>
<accession>A0ABN7P4M5</accession>
<comment type="caution">
    <text evidence="1">The sequence shown here is derived from an EMBL/GenBank/DDBJ whole genome shotgun (WGS) entry which is preliminary data.</text>
</comment>
<evidence type="ECO:0000313" key="1">
    <source>
        <dbReference type="EMBL" id="CAG2061690.1"/>
    </source>
</evidence>
<keyword evidence="2" id="KW-1185">Reference proteome</keyword>
<dbReference type="EMBL" id="CAJPIN010016888">
    <property type="protein sequence ID" value="CAG2061690.1"/>
    <property type="molecule type" value="Genomic_DNA"/>
</dbReference>
<feature type="non-terminal residue" evidence="1">
    <location>
        <position position="111"/>
    </location>
</feature>
<gene>
    <name evidence="1" type="ORF">TPAB3V08_LOCUS8644</name>
</gene>
<dbReference type="Proteomes" id="UP001153148">
    <property type="component" value="Unassembled WGS sequence"/>
</dbReference>
<protein>
    <submittedName>
        <fullName evidence="1">Uncharacterized protein</fullName>
    </submittedName>
</protein>
<organism evidence="1 2">
    <name type="scientific">Timema podura</name>
    <name type="common">Walking stick</name>
    <dbReference type="NCBI Taxonomy" id="61482"/>
    <lineage>
        <taxon>Eukaryota</taxon>
        <taxon>Metazoa</taxon>
        <taxon>Ecdysozoa</taxon>
        <taxon>Arthropoda</taxon>
        <taxon>Hexapoda</taxon>
        <taxon>Insecta</taxon>
        <taxon>Pterygota</taxon>
        <taxon>Neoptera</taxon>
        <taxon>Polyneoptera</taxon>
        <taxon>Phasmatodea</taxon>
        <taxon>Timematodea</taxon>
        <taxon>Timematoidea</taxon>
        <taxon>Timematidae</taxon>
        <taxon>Timema</taxon>
    </lineage>
</organism>
<name>A0ABN7P4M5_TIMPD</name>
<sequence>MGIFVVTIEKRGDEPVGRAYKEEEVNVFAEYKEKVGIQTTILIVALMEGRCPAETTVVKIESEDYLEQLLHKGVLFYENVNCDQQQECEQGSSPYPPLVNNVHVSTFVIIK</sequence>
<reference evidence="1" key="1">
    <citation type="submission" date="2021-03" db="EMBL/GenBank/DDBJ databases">
        <authorList>
            <person name="Tran Van P."/>
        </authorList>
    </citation>
    <scope>NUCLEOTIDE SEQUENCE</scope>
</reference>